<organism evidence="12 13">
    <name type="scientific">Geobacter argillaceus</name>
    <dbReference type="NCBI Taxonomy" id="345631"/>
    <lineage>
        <taxon>Bacteria</taxon>
        <taxon>Pseudomonadati</taxon>
        <taxon>Thermodesulfobacteriota</taxon>
        <taxon>Desulfuromonadia</taxon>
        <taxon>Geobacterales</taxon>
        <taxon>Geobacteraceae</taxon>
        <taxon>Geobacter</taxon>
    </lineage>
</organism>
<dbReference type="Gene3D" id="1.20.81.30">
    <property type="entry name" value="Type II secretion system (T2SS), domain F"/>
    <property type="match status" value="2"/>
</dbReference>
<evidence type="ECO:0000256" key="7">
    <source>
        <dbReference type="ARBA" id="ARBA00022989"/>
    </source>
</evidence>
<evidence type="ECO:0000259" key="11">
    <source>
        <dbReference type="Pfam" id="PF00482"/>
    </source>
</evidence>
<gene>
    <name evidence="12" type="ORF">JN12_02094</name>
</gene>
<feature type="transmembrane region" description="Helical" evidence="10">
    <location>
        <begin position="210"/>
        <end position="236"/>
    </location>
</feature>
<keyword evidence="6 9" id="KW-0812">Transmembrane</keyword>
<evidence type="ECO:0000256" key="6">
    <source>
        <dbReference type="ARBA" id="ARBA00022692"/>
    </source>
</evidence>
<keyword evidence="4" id="KW-1003">Cell membrane</keyword>
<dbReference type="Proteomes" id="UP000319449">
    <property type="component" value="Unassembled WGS sequence"/>
</dbReference>
<comment type="caution">
    <text evidence="12">The sequence shown here is derived from an EMBL/GenBank/DDBJ whole genome shotgun (WGS) entry which is preliminary data.</text>
</comment>
<evidence type="ECO:0000256" key="2">
    <source>
        <dbReference type="ARBA" id="ARBA00005745"/>
    </source>
</evidence>
<dbReference type="InterPro" id="IPR018076">
    <property type="entry name" value="T2SS_GspF_dom"/>
</dbReference>
<sequence length="402" mass="44914">MALYVCKIGSADGKILEREFEALNLESLRETLSEQGFHVFDVRRKSFQFLWKKSGTRRRVDNKELLTFNQELLVLIKSGLPIIHVLDTILERVEKSNLAEILKNVREEIKGGSALSEAFERYPGAFSQLYVASIRAGERTGDLPQTIRRFILFLKKTEMFKKKVISALFYPAILLTAAFLAVTMLLVYVVPTFSQVYADAGSELPLPTQMLIAFTSALKKLFPFLVLGAVLATYLLRGWVRTPQGRFAVDRLKLRIPLLGDIFQKYSVVSFTRTFATVLESGIPIVESLKMSVGTLNNRVLERKLLDAVGRVEEGTSLAVAIDGVKLFPPLALRMLGVGEATGSLEEMLGGISDYFEEEIDQRLQVLSTAIEPAIMIIMGLIIGVIIITMYLPIFKIGEAVR</sequence>
<dbReference type="GO" id="GO:0015628">
    <property type="term" value="P:protein secretion by the type II secretion system"/>
    <property type="evidence" value="ECO:0007669"/>
    <property type="project" value="TreeGrafter"/>
</dbReference>
<dbReference type="AlphaFoldDB" id="A0A562VN53"/>
<feature type="transmembrane region" description="Helical" evidence="10">
    <location>
        <begin position="373"/>
        <end position="394"/>
    </location>
</feature>
<evidence type="ECO:0000256" key="1">
    <source>
        <dbReference type="ARBA" id="ARBA00004429"/>
    </source>
</evidence>
<dbReference type="Pfam" id="PF00482">
    <property type="entry name" value="T2SSF"/>
    <property type="match status" value="2"/>
</dbReference>
<proteinExistence type="inferred from homology"/>
<dbReference type="EMBL" id="VLLN01000011">
    <property type="protein sequence ID" value="TWJ19147.1"/>
    <property type="molecule type" value="Genomic_DNA"/>
</dbReference>
<evidence type="ECO:0000313" key="12">
    <source>
        <dbReference type="EMBL" id="TWJ19147.1"/>
    </source>
</evidence>
<evidence type="ECO:0000313" key="13">
    <source>
        <dbReference type="Proteomes" id="UP000319449"/>
    </source>
</evidence>
<dbReference type="InterPro" id="IPR042094">
    <property type="entry name" value="T2SS_GspF_sf"/>
</dbReference>
<keyword evidence="7 10" id="KW-1133">Transmembrane helix</keyword>
<feature type="domain" description="Type II secretion system protein GspF" evidence="11">
    <location>
        <begin position="271"/>
        <end position="393"/>
    </location>
</feature>
<evidence type="ECO:0000256" key="5">
    <source>
        <dbReference type="ARBA" id="ARBA00022519"/>
    </source>
</evidence>
<dbReference type="InterPro" id="IPR003004">
    <property type="entry name" value="GspF/PilC"/>
</dbReference>
<dbReference type="PROSITE" id="PS00874">
    <property type="entry name" value="T2SP_F"/>
    <property type="match status" value="1"/>
</dbReference>
<keyword evidence="3 9" id="KW-0813">Transport</keyword>
<dbReference type="PANTHER" id="PTHR30012:SF7">
    <property type="entry name" value="PROTEIN TRANSPORT PROTEIN HOFC HOMOLOG"/>
    <property type="match status" value="1"/>
</dbReference>
<dbReference type="GO" id="GO:0005886">
    <property type="term" value="C:plasma membrane"/>
    <property type="evidence" value="ECO:0007669"/>
    <property type="project" value="UniProtKB-SubCell"/>
</dbReference>
<dbReference type="OrthoDB" id="9805682at2"/>
<evidence type="ECO:0000256" key="4">
    <source>
        <dbReference type="ARBA" id="ARBA00022475"/>
    </source>
</evidence>
<keyword evidence="8 10" id="KW-0472">Membrane</keyword>
<comment type="similarity">
    <text evidence="2 9">Belongs to the GSP F family.</text>
</comment>
<accession>A0A562VN53</accession>
<dbReference type="PANTHER" id="PTHR30012">
    <property type="entry name" value="GENERAL SECRETION PATHWAY PROTEIN"/>
    <property type="match status" value="1"/>
</dbReference>
<feature type="transmembrane region" description="Helical" evidence="10">
    <location>
        <begin position="164"/>
        <end position="190"/>
    </location>
</feature>
<evidence type="ECO:0000256" key="10">
    <source>
        <dbReference type="SAM" id="Phobius"/>
    </source>
</evidence>
<dbReference type="InterPro" id="IPR001992">
    <property type="entry name" value="T2SS_GspF/T4SS_PilC_CS"/>
</dbReference>
<evidence type="ECO:0000256" key="8">
    <source>
        <dbReference type="ARBA" id="ARBA00023136"/>
    </source>
</evidence>
<keyword evidence="13" id="KW-1185">Reference proteome</keyword>
<feature type="domain" description="Type II secretion system protein GspF" evidence="11">
    <location>
        <begin position="70"/>
        <end position="191"/>
    </location>
</feature>
<keyword evidence="5" id="KW-0997">Cell inner membrane</keyword>
<evidence type="ECO:0000256" key="3">
    <source>
        <dbReference type="ARBA" id="ARBA00022448"/>
    </source>
</evidence>
<dbReference type="PRINTS" id="PR00812">
    <property type="entry name" value="BCTERIALGSPF"/>
</dbReference>
<reference evidence="12 13" key="1">
    <citation type="submission" date="2019-07" db="EMBL/GenBank/DDBJ databases">
        <title>Genomic Encyclopedia of Archaeal and Bacterial Type Strains, Phase II (KMG-II): from individual species to whole genera.</title>
        <authorList>
            <person name="Goeker M."/>
        </authorList>
    </citation>
    <scope>NUCLEOTIDE SEQUENCE [LARGE SCALE GENOMIC DNA]</scope>
    <source>
        <strain evidence="12 13">ATCC BAA-1139</strain>
    </source>
</reference>
<dbReference type="FunFam" id="1.20.81.30:FF:000001">
    <property type="entry name" value="Type II secretion system protein F"/>
    <property type="match status" value="1"/>
</dbReference>
<comment type="subcellular location">
    <subcellularLocation>
        <location evidence="1">Cell inner membrane</location>
        <topology evidence="1">Multi-pass membrane protein</topology>
    </subcellularLocation>
    <subcellularLocation>
        <location evidence="9">Cell membrane</location>
        <topology evidence="9">Multi-pass membrane protein</topology>
    </subcellularLocation>
</comment>
<name>A0A562VN53_9BACT</name>
<dbReference type="RefSeq" id="WP_145022311.1">
    <property type="nucleotide sequence ID" value="NZ_VLLN01000011.1"/>
</dbReference>
<evidence type="ECO:0000256" key="9">
    <source>
        <dbReference type="RuleBase" id="RU003923"/>
    </source>
</evidence>
<protein>
    <submittedName>
        <fullName evidence="12">Type IV pilus assembly protein PilC</fullName>
    </submittedName>
</protein>